<dbReference type="EMBL" id="CP012600">
    <property type="protein sequence ID" value="ALC80178.1"/>
    <property type="molecule type" value="Genomic_DNA"/>
</dbReference>
<evidence type="ECO:0000313" key="1">
    <source>
        <dbReference type="EMBL" id="ALC80178.1"/>
    </source>
</evidence>
<dbReference type="Gene3D" id="2.60.34.30">
    <property type="entry name" value="Competence, DNA-entry nuclease inhibitor, ComJ"/>
    <property type="match status" value="1"/>
</dbReference>
<dbReference type="Pfam" id="PF11033">
    <property type="entry name" value="ComJ"/>
    <property type="match status" value="1"/>
</dbReference>
<dbReference type="PATRIC" id="fig|1441095.3.peg.22"/>
<keyword evidence="2" id="KW-1185">Reference proteome</keyword>
<evidence type="ECO:0000313" key="2">
    <source>
        <dbReference type="Proteomes" id="UP000067625"/>
    </source>
</evidence>
<dbReference type="STRING" id="1441095.AM592_00110"/>
<dbReference type="OrthoDB" id="9182344at2"/>
<reference evidence="1 2" key="2">
    <citation type="journal article" date="2016" name="Int. J. Syst. Evol. Microbiol.">
        <title>Bacillus gobiensis sp. nov., isolated from a soil sample.</title>
        <authorList>
            <person name="Liu B."/>
            <person name="Liu G.H."/>
            <person name="Cetin S."/>
            <person name="Schumann P."/>
            <person name="Pan Z.Z."/>
            <person name="Chen Q.Q."/>
        </authorList>
    </citation>
    <scope>NUCLEOTIDE SEQUENCE [LARGE SCALE GENOMIC DNA]</scope>
    <source>
        <strain evidence="1 2">FJAT-4402</strain>
    </source>
</reference>
<protein>
    <submittedName>
        <fullName evidence="1">Uncharacterized protein</fullName>
    </submittedName>
</protein>
<sequence length="137" mass="15306">MKAWEPKELTVSYHQITVHPKGEKPPVINWTKEAMKNGFAIAEGAVSFQAPVNAKAVIEVSLDVPGEVWHSDRHISVPFELKQDGLSIQSDMTNKLDYDLPPGSFLLTCYIIPLEVHLIKYLFAFQSLNDENSAILG</sequence>
<dbReference type="InterPro" id="IPR038691">
    <property type="entry name" value="ComJ_sf"/>
</dbReference>
<dbReference type="InterPro" id="IPR020354">
    <property type="entry name" value="Competence_nuclease_inhibitor"/>
</dbReference>
<gene>
    <name evidence="1" type="ORF">AM592_00110</name>
</gene>
<name>A0A0M4G5Y3_9BACI</name>
<accession>A0A0M4G5Y3</accession>
<organism evidence="1 2">
    <name type="scientific">Bacillus gobiensis</name>
    <dbReference type="NCBI Taxonomy" id="1441095"/>
    <lineage>
        <taxon>Bacteria</taxon>
        <taxon>Bacillati</taxon>
        <taxon>Bacillota</taxon>
        <taxon>Bacilli</taxon>
        <taxon>Bacillales</taxon>
        <taxon>Bacillaceae</taxon>
        <taxon>Bacillus</taxon>
    </lineage>
</organism>
<reference evidence="2" key="1">
    <citation type="submission" date="2015-08" db="EMBL/GenBank/DDBJ databases">
        <title>Genome sequencing project for genomic taxonomy and phylogenomics of Bacillus-like bacteria.</title>
        <authorList>
            <person name="Liu B."/>
            <person name="Wang J."/>
            <person name="Zhu Y."/>
            <person name="Liu G."/>
            <person name="Chen Q."/>
            <person name="Chen Z."/>
            <person name="Lan J."/>
            <person name="Che J."/>
            <person name="Ge C."/>
            <person name="Shi H."/>
            <person name="Pan Z."/>
            <person name="Liu X."/>
        </authorList>
    </citation>
    <scope>NUCLEOTIDE SEQUENCE [LARGE SCALE GENOMIC DNA]</scope>
    <source>
        <strain evidence="2">FJAT-4402</strain>
    </source>
</reference>
<proteinExistence type="predicted"/>
<dbReference type="Proteomes" id="UP000067625">
    <property type="component" value="Chromosome"/>
</dbReference>
<dbReference type="AlphaFoldDB" id="A0A0M4G5Y3"/>
<dbReference type="RefSeq" id="WP_053601894.1">
    <property type="nucleotide sequence ID" value="NZ_CP012600.1"/>
</dbReference>